<evidence type="ECO:0000256" key="1">
    <source>
        <dbReference type="SAM" id="MobiDB-lite"/>
    </source>
</evidence>
<reference evidence="3" key="1">
    <citation type="journal article" date="2008" name="Microbiology (Mosc.)">
        <title>The hrp genes of Pseudomonas cichorii are essential for pathogenicity on eggplant but not on lettuce.</title>
        <authorList>
            <person name="Hojo H."/>
            <person name="Koyanagi M."/>
            <person name="Tanaka M."/>
            <person name="Kajihara S."/>
            <person name="Ohnishi K."/>
            <person name="Kiba A."/>
            <person name="Hikichi Y."/>
        </authorList>
    </citation>
    <scope>NUCLEOTIDE SEQUENCE</scope>
    <source>
        <strain evidence="3">SPC9018</strain>
    </source>
</reference>
<protein>
    <submittedName>
        <fullName evidence="3">HrpJ</fullName>
    </submittedName>
</protein>
<gene>
    <name evidence="3" type="primary">hrpJ</name>
</gene>
<sequence>MKINSFQDMRPAELEPLPRPPVQEMSKSFAPKNPLLDSMEEVAMKFSESVERHSKGLDERHVRESGSSQRIERIEKLAEMYRLLDNSEQPSLEQQARRMQIQMMQQGSSMPDLLKMADNDPARADILLQQVVRISVAESNEAGHDQAQTMLEELRLTHGDKIRAGLNTASAIALFSSDPQQRSLMRQLYYKAIVGQQPLATLLEALLERFNEDQFARGLRTLQRALADDIAALAPSLPGGVLRSMLRGLGASGQLNNLLKTCLALLERLAKKSPGSSMTALGMSKRVLRFCGNGFFARDLTLLAEETIGRTPNLQPLFFNGLYPLLQNLPLPLWKDLKTRQNGLRLLQGLMDELSRQERKAMGIEDAGRTIQ</sequence>
<proteinExistence type="predicted"/>
<dbReference type="InterPro" id="IPR013401">
    <property type="entry name" value="T3SS_LcrE"/>
</dbReference>
<dbReference type="GO" id="GO:0009986">
    <property type="term" value="C:cell surface"/>
    <property type="evidence" value="ECO:0007669"/>
    <property type="project" value="InterPro"/>
</dbReference>
<dbReference type="GO" id="GO:0030254">
    <property type="term" value="P:protein secretion by the type III secretion system"/>
    <property type="evidence" value="ECO:0007669"/>
    <property type="project" value="InterPro"/>
</dbReference>
<dbReference type="NCBIfam" id="TIGR02511">
    <property type="entry name" value="type_III_tyeA"/>
    <property type="match status" value="1"/>
</dbReference>
<dbReference type="GO" id="GO:0019867">
    <property type="term" value="C:outer membrane"/>
    <property type="evidence" value="ECO:0007669"/>
    <property type="project" value="InterPro"/>
</dbReference>
<name>B3IXD3_PSECI</name>
<dbReference type="InterPro" id="IPR013351">
    <property type="entry name" value="T3SS_TyeA-rel"/>
</dbReference>
<feature type="region of interest" description="Disordered" evidence="1">
    <location>
        <begin position="1"/>
        <end position="34"/>
    </location>
</feature>
<dbReference type="GO" id="GO:0050709">
    <property type="term" value="P:negative regulation of protein secretion"/>
    <property type="evidence" value="ECO:0007669"/>
    <property type="project" value="InterPro"/>
</dbReference>
<evidence type="ECO:0000259" key="2">
    <source>
        <dbReference type="Pfam" id="PF07201"/>
    </source>
</evidence>
<feature type="domain" description="Hypersensitivity response secretion-like HrpJ" evidence="2">
    <location>
        <begin position="46"/>
        <end position="210"/>
    </location>
</feature>
<evidence type="ECO:0000313" key="3">
    <source>
        <dbReference type="EMBL" id="BAG24089.1"/>
    </source>
</evidence>
<dbReference type="InterPro" id="IPR010812">
    <property type="entry name" value="HrpJ-like"/>
</dbReference>
<dbReference type="Pfam" id="PF07201">
    <property type="entry name" value="HrpJ"/>
    <property type="match status" value="1"/>
</dbReference>
<dbReference type="Gene3D" id="1.10.150.630">
    <property type="match status" value="1"/>
</dbReference>
<dbReference type="AlphaFoldDB" id="B3IXD3"/>
<accession>B3IXD3</accession>
<dbReference type="NCBIfam" id="TIGR02568">
    <property type="entry name" value="LcrE"/>
    <property type="match status" value="1"/>
</dbReference>
<dbReference type="EMBL" id="AB433910">
    <property type="protein sequence ID" value="BAG24089.1"/>
    <property type="molecule type" value="Genomic_DNA"/>
</dbReference>
<dbReference type="SUPFAM" id="SSF140591">
    <property type="entry name" value="Type III secretion system domain"/>
    <property type="match status" value="1"/>
</dbReference>
<organism evidence="3">
    <name type="scientific">Pseudomonas cichorii</name>
    <dbReference type="NCBI Taxonomy" id="36746"/>
    <lineage>
        <taxon>Bacteria</taxon>
        <taxon>Pseudomonadati</taxon>
        <taxon>Pseudomonadota</taxon>
        <taxon>Gammaproteobacteria</taxon>
        <taxon>Pseudomonadales</taxon>
        <taxon>Pseudomonadaceae</taxon>
        <taxon>Pseudomonas</taxon>
    </lineage>
</organism>